<reference evidence="1" key="1">
    <citation type="submission" date="2022-05" db="EMBL/GenBank/DDBJ databases">
        <title>Chromosome-level genome of Chaenocephalus aceratus.</title>
        <authorList>
            <person name="Park H."/>
        </authorList>
    </citation>
    <scope>NUCLEOTIDE SEQUENCE</scope>
    <source>
        <strain evidence="1">KU_202001</strain>
    </source>
</reference>
<comment type="caution">
    <text evidence="1">The sequence shown here is derived from an EMBL/GenBank/DDBJ whole genome shotgun (WGS) entry which is preliminary data.</text>
</comment>
<evidence type="ECO:0000313" key="1">
    <source>
        <dbReference type="EMBL" id="KAI4820432.1"/>
    </source>
</evidence>
<dbReference type="EMBL" id="CM043793">
    <property type="protein sequence ID" value="KAI4820432.1"/>
    <property type="molecule type" value="Genomic_DNA"/>
</dbReference>
<evidence type="ECO:0000313" key="2">
    <source>
        <dbReference type="Proteomes" id="UP001057452"/>
    </source>
</evidence>
<keyword evidence="2" id="KW-1185">Reference proteome</keyword>
<protein>
    <submittedName>
        <fullName evidence="1">Uncharacterized protein</fullName>
    </submittedName>
</protein>
<proteinExistence type="predicted"/>
<gene>
    <name evidence="1" type="ORF">KUCAC02_028409</name>
</gene>
<sequence length="545" mass="60641">MESVPLPAVKMNLGKGILDFNGDRVRLTDWPPILNSICINKHLHHIAISSTYQASLASGDADKRFYKSCLRKRIPAFRSKDMTFKLCKTLQLNGLPLRERDLITLTKGFAKSVSLENLSLANCPISDEGLEVICQSVKYSTSIRTVDFTGCNLTWRGAEHMANIIKHQGMQRHGTAWAESLRYRHPQFEGMGGLRRVTLNCNTLIGDRGAAALAHELAEDLWVKAVDLQSNPLIDKVLIKTVLEKVLMNADGQSSEYCWIKPAASEPQRAGKTTFRIAPPAARAERQRGFPPGVCVMDQSFEGAATDRITERKLNHLQMELKECRLRLAEERRARLRAESRLMEYELDNARLRDNNFSLSEALAATGSASAPAAISALEDEAVLESIESSFTKFHAFLDLLKDAGLGQLASMAGIDKSDFHPPGRPQLSSTLGRGEYGDGWKKTDAPSLVDVRISPAPHVRLPDRTMPRSPPSVREFLREDRLRDVLTSIMPLDLQETLVSEGKEEPDHFSKPNTQQDSGSEHSFRSQKSFDKVSLAKTLSVRPS</sequence>
<accession>A0ACB9X2J4</accession>
<dbReference type="Proteomes" id="UP001057452">
    <property type="component" value="Chromosome 9"/>
</dbReference>
<organism evidence="1 2">
    <name type="scientific">Chaenocephalus aceratus</name>
    <name type="common">Blackfin icefish</name>
    <name type="synonym">Chaenichthys aceratus</name>
    <dbReference type="NCBI Taxonomy" id="36190"/>
    <lineage>
        <taxon>Eukaryota</taxon>
        <taxon>Metazoa</taxon>
        <taxon>Chordata</taxon>
        <taxon>Craniata</taxon>
        <taxon>Vertebrata</taxon>
        <taxon>Euteleostomi</taxon>
        <taxon>Actinopterygii</taxon>
        <taxon>Neopterygii</taxon>
        <taxon>Teleostei</taxon>
        <taxon>Neoteleostei</taxon>
        <taxon>Acanthomorphata</taxon>
        <taxon>Eupercaria</taxon>
        <taxon>Perciformes</taxon>
        <taxon>Notothenioidei</taxon>
        <taxon>Channichthyidae</taxon>
        <taxon>Chaenocephalus</taxon>
    </lineage>
</organism>
<name>A0ACB9X2J4_CHAAC</name>